<feature type="region of interest" description="Disordered" evidence="1">
    <location>
        <begin position="18"/>
        <end position="70"/>
    </location>
</feature>
<reference evidence="2 3" key="1">
    <citation type="journal article" date="2019" name="Emerg. Microbes Infect.">
        <title>Comprehensive subspecies identification of 175 nontuberculous mycobacteria species based on 7547 genomic profiles.</title>
        <authorList>
            <person name="Matsumoto Y."/>
            <person name="Kinjo T."/>
            <person name="Motooka D."/>
            <person name="Nabeya D."/>
            <person name="Jung N."/>
            <person name="Uechi K."/>
            <person name="Horii T."/>
            <person name="Iida T."/>
            <person name="Fujita J."/>
            <person name="Nakamura S."/>
        </authorList>
    </citation>
    <scope>NUCLEOTIDE SEQUENCE [LARGE SCALE GENOMIC DNA]</scope>
    <source>
        <strain evidence="2 3">JCM 13323</strain>
    </source>
</reference>
<dbReference type="Proteomes" id="UP000466514">
    <property type="component" value="Chromosome"/>
</dbReference>
<evidence type="ECO:0000256" key="1">
    <source>
        <dbReference type="SAM" id="MobiDB-lite"/>
    </source>
</evidence>
<evidence type="ECO:0000313" key="3">
    <source>
        <dbReference type="Proteomes" id="UP000466514"/>
    </source>
</evidence>
<organism evidence="2 3">
    <name type="scientific">Mycolicibacterium psychrotolerans</name>
    <dbReference type="NCBI Taxonomy" id="216929"/>
    <lineage>
        <taxon>Bacteria</taxon>
        <taxon>Bacillati</taxon>
        <taxon>Actinomycetota</taxon>
        <taxon>Actinomycetes</taxon>
        <taxon>Mycobacteriales</taxon>
        <taxon>Mycobacteriaceae</taxon>
        <taxon>Mycolicibacterium</taxon>
    </lineage>
</organism>
<accession>A0A7I7M673</accession>
<protein>
    <submittedName>
        <fullName evidence="2">Uncharacterized protein</fullName>
    </submittedName>
</protein>
<sequence>MFVNVTVAWRVVSVSDTGPALTSRSALPHASGTAGSDPVAEGVDGWDVGAGVVGDGSGAELDKGAGPATG</sequence>
<feature type="compositionally biased region" description="Low complexity" evidence="1">
    <location>
        <begin position="39"/>
        <end position="50"/>
    </location>
</feature>
<proteinExistence type="predicted"/>
<dbReference type="KEGG" id="mpsc:MPSYJ_04840"/>
<gene>
    <name evidence="2" type="ORF">MPSYJ_04840</name>
</gene>
<keyword evidence="3" id="KW-1185">Reference proteome</keyword>
<name>A0A7I7M673_9MYCO</name>
<evidence type="ECO:0000313" key="2">
    <source>
        <dbReference type="EMBL" id="BBX67023.1"/>
    </source>
</evidence>
<dbReference type="AlphaFoldDB" id="A0A7I7M673"/>
<dbReference type="EMBL" id="AP022574">
    <property type="protein sequence ID" value="BBX67023.1"/>
    <property type="molecule type" value="Genomic_DNA"/>
</dbReference>